<evidence type="ECO:0000313" key="2">
    <source>
        <dbReference type="EMBL" id="TRX09541.1"/>
    </source>
</evidence>
<dbReference type="OrthoDB" id="750023at2"/>
<accession>A0A553BMV6</accession>
<comment type="caution">
    <text evidence="2">The sequence shown here is derived from an EMBL/GenBank/DDBJ whole genome shotgun (WGS) entry which is preliminary data.</text>
</comment>
<dbReference type="RefSeq" id="WP_144064812.1">
    <property type="nucleotide sequence ID" value="NZ_VJZL01000014.1"/>
</dbReference>
<dbReference type="Proteomes" id="UP000318669">
    <property type="component" value="Unassembled WGS sequence"/>
</dbReference>
<evidence type="ECO:0000313" key="3">
    <source>
        <dbReference type="Proteomes" id="UP000318669"/>
    </source>
</evidence>
<proteinExistence type="predicted"/>
<dbReference type="AlphaFoldDB" id="A0A553BMV6"/>
<name>A0A553BMV6_9FLAO</name>
<sequence length="237" mass="27449">MKKITLLVASIFLIGGGVANATEKNNFSHERRLPVDFRNAEPIVFTERGIEFFVFPDGQFDFNTRPSTGNMYYKSSKRNAVNKTYGVPTNFRNKNYGVKVEHDNMGRIRRIGNVFINYDSNDRIKRVGSVYMTYNRYALEQVGGLQIIYNRRGQIVDIIGSVKGRRANEYSQNINDNYDHDCNYGNNQNDNGNNDYDYDYNQNSNDQDQYYYKNNGTKAKVEDTKIVGSLDIRIDKR</sequence>
<feature type="signal peptide" evidence="1">
    <location>
        <begin position="1"/>
        <end position="21"/>
    </location>
</feature>
<organism evidence="2 3">
    <name type="scientific">Flavobacterium gawalongense</name>
    <dbReference type="NCBI Taxonomy" id="2594432"/>
    <lineage>
        <taxon>Bacteria</taxon>
        <taxon>Pseudomonadati</taxon>
        <taxon>Bacteroidota</taxon>
        <taxon>Flavobacteriia</taxon>
        <taxon>Flavobacteriales</taxon>
        <taxon>Flavobacteriaceae</taxon>
        <taxon>Flavobacterium</taxon>
    </lineage>
</organism>
<feature type="chain" id="PRO_5021702469" evidence="1">
    <location>
        <begin position="22"/>
        <end position="237"/>
    </location>
</feature>
<reference evidence="2 3" key="1">
    <citation type="submission" date="2019-07" db="EMBL/GenBank/DDBJ databases">
        <title>Novel species of Flavobacterium.</title>
        <authorList>
            <person name="Liu Q."/>
            <person name="Xin Y.-H."/>
        </authorList>
    </citation>
    <scope>NUCLEOTIDE SEQUENCE [LARGE SCALE GENOMIC DNA]</scope>
    <source>
        <strain evidence="2 3">GSR22</strain>
    </source>
</reference>
<gene>
    <name evidence="2" type="ORF">FNW11_09570</name>
</gene>
<protein>
    <submittedName>
        <fullName evidence="2">Uncharacterized protein</fullName>
    </submittedName>
</protein>
<evidence type="ECO:0000256" key="1">
    <source>
        <dbReference type="SAM" id="SignalP"/>
    </source>
</evidence>
<keyword evidence="1" id="KW-0732">Signal</keyword>
<dbReference type="EMBL" id="VJZL01000014">
    <property type="protein sequence ID" value="TRX09541.1"/>
    <property type="molecule type" value="Genomic_DNA"/>
</dbReference>